<keyword evidence="2" id="KW-0378">Hydrolase</keyword>
<evidence type="ECO:0000313" key="9">
    <source>
        <dbReference type="EMBL" id="SKD00690.1"/>
    </source>
</evidence>
<evidence type="ECO:0000259" key="8">
    <source>
        <dbReference type="PROSITE" id="PS51820"/>
    </source>
</evidence>
<dbReference type="PROSITE" id="PS51820">
    <property type="entry name" value="PA14"/>
    <property type="match status" value="1"/>
</dbReference>
<dbReference type="Gene3D" id="2.60.40.10">
    <property type="entry name" value="Immunoglobulins"/>
    <property type="match status" value="1"/>
</dbReference>
<dbReference type="Pfam" id="PF18962">
    <property type="entry name" value="Por_Secre_tail"/>
    <property type="match status" value="1"/>
</dbReference>
<dbReference type="AlphaFoldDB" id="A0A1T5NJA1"/>
<evidence type="ECO:0000256" key="6">
    <source>
        <dbReference type="ARBA" id="ARBA00037986"/>
    </source>
</evidence>
<feature type="region of interest" description="Disordered" evidence="7">
    <location>
        <begin position="860"/>
        <end position="884"/>
    </location>
</feature>
<gene>
    <name evidence="9" type="ORF">SAMN05660461_1920</name>
</gene>
<dbReference type="PANTHER" id="PTHR43739">
    <property type="entry name" value="XYLOGLUCANASE (EUROFUNG)"/>
    <property type="match status" value="1"/>
</dbReference>
<name>A0A1T5NJA1_9BACT</name>
<dbReference type="InterPro" id="IPR013783">
    <property type="entry name" value="Ig-like_fold"/>
</dbReference>
<evidence type="ECO:0000256" key="1">
    <source>
        <dbReference type="ARBA" id="ARBA00022729"/>
    </source>
</evidence>
<dbReference type="InterPro" id="IPR015943">
    <property type="entry name" value="WD40/YVTN_repeat-like_dom_sf"/>
</dbReference>
<dbReference type="SUPFAM" id="SSF110296">
    <property type="entry name" value="Oligoxyloglucan reducing end-specific cellobiohydrolase"/>
    <property type="match status" value="2"/>
</dbReference>
<dbReference type="GO" id="GO:0000272">
    <property type="term" value="P:polysaccharide catabolic process"/>
    <property type="evidence" value="ECO:0007669"/>
    <property type="project" value="UniProtKB-KW"/>
</dbReference>
<dbReference type="GO" id="GO:0016798">
    <property type="term" value="F:hydrolase activity, acting on glycosyl bonds"/>
    <property type="evidence" value="ECO:0007669"/>
    <property type="project" value="UniProtKB-KW"/>
</dbReference>
<feature type="domain" description="PA14" evidence="8">
    <location>
        <begin position="836"/>
        <end position="992"/>
    </location>
</feature>
<evidence type="ECO:0000256" key="5">
    <source>
        <dbReference type="ARBA" id="ARBA00023326"/>
    </source>
</evidence>
<keyword evidence="1" id="KW-0732">Signal</keyword>
<sequence length="1094" mass="116836">MKTKSQTPFKQTIMLLLDFGFFKSIGTFSKVRQKSLAILHLLPVVIMFHAYELKAQSTASYTWKNVAIGGGGFVSAIIPSKTEQNLVYARTDVGGAYRWNASTSSWVPLLDWVSDDEVGYLGVESLAIDPQSPGRVYMLVGISYFNGGKTAILRSTDYGNTFAVTNVTTQFKAHGNGMGRQTGEKLVVDPNNSNILYCGTRWNGLFRSTDAGATWSRLNSLDVTTTPNENGISFVVLDGSSVSGGATQRIIVGVSRSGSTNLYRSDNGGQSFSAISGATTTYMPHRAVLASNGNLYLTYANGAGPSGHWSLPEPMDNGQIWKYSISTGAWTNITPSGFNKAFGGISVDPNNPNRIVASTINTYMNQNGAWGDRMLLSTNGGSNWVDVVDRGFTMDPDGITWVSGHAIHWAGSIEFDPFNTEKVWVTSGNGVFRNDNISSSGTWRFAVRGLEETVPLGLESIPNGPVMSVIGDYDGFRHTTNVSQYAPIHNPQMGTTSGLAVAAQNTNKIVRVGNAMYYSNDMGLTWTQNSMNGSHGQVALSANGNTVLHSPKESSATYRSTNNGSSWSAVSGLSFNEARPVGDPVNSDKFYAYNPGNGAVMVSTNGGSSFSQAGSVAGGGSKVIRLAPGREGHVWIALNNGGLARSTNSGQSFSTISGVSNCGAVGFGVAAPGANYPAIYIWGTVNNVRGVYRSTDQGASWVRVNDDTHEYGGPGNGQFVQGDMNIFGRVYMSTAGRGIVYGDPSACTPTAITPYLQINGGTWQQTASASLTAGGTIQLGPQPTQGGSWSWSGPNNFSAATREVFISNIQANQAGNYVATYTNSGGCQSTQTFSITLTGSILRESWTGISGTAVNSLTSTTNYPNNPTGRDQITSLEGPTNSSDNYGTRIRGYIHPPASGSYTFWVAGDDNADLYLSSGDNAANSSRIAYVNGWTNSREWNKYNTQQSTSINLVAGQKYYIEVLHKESSGGDNISVAWQGPGISQQVIAGNYLSPFIPGTGGTLAAKLSSNVNINDDAVSLYPNPSSTGRFTILLPEIPENAFVRIYDNQGRMLYEKKTHGNKKIEIDSRLNPGFYIITIESKRFSSTKKLVIN</sequence>
<dbReference type="EMBL" id="FUZZ01000001">
    <property type="protein sequence ID" value="SKD00690.1"/>
    <property type="molecule type" value="Genomic_DNA"/>
</dbReference>
<dbReference type="PANTHER" id="PTHR43739:SF2">
    <property type="entry name" value="OLIGOXYLOGLUCAN-REDUCING END-SPECIFIC XYLOGLUCANASE-RELATED"/>
    <property type="match status" value="1"/>
</dbReference>
<proteinExistence type="inferred from homology"/>
<keyword evidence="5" id="KW-0624">Polysaccharide degradation</keyword>
<evidence type="ECO:0000256" key="4">
    <source>
        <dbReference type="ARBA" id="ARBA00023295"/>
    </source>
</evidence>
<evidence type="ECO:0000256" key="3">
    <source>
        <dbReference type="ARBA" id="ARBA00023277"/>
    </source>
</evidence>
<evidence type="ECO:0000256" key="7">
    <source>
        <dbReference type="SAM" id="MobiDB-lite"/>
    </source>
</evidence>
<comment type="similarity">
    <text evidence="6">Belongs to the glycosyl hydrolase 74 family.</text>
</comment>
<organism evidence="9 10">
    <name type="scientific">Chitinophaga ginsengisegetis</name>
    <dbReference type="NCBI Taxonomy" id="393003"/>
    <lineage>
        <taxon>Bacteria</taxon>
        <taxon>Pseudomonadati</taxon>
        <taxon>Bacteroidota</taxon>
        <taxon>Chitinophagia</taxon>
        <taxon>Chitinophagales</taxon>
        <taxon>Chitinophagaceae</taxon>
        <taxon>Chitinophaga</taxon>
    </lineage>
</organism>
<dbReference type="InterPro" id="IPR052025">
    <property type="entry name" value="Xyloglucanase_GH74"/>
</dbReference>
<dbReference type="Gene3D" id="3.90.182.10">
    <property type="entry name" value="Toxin - Anthrax Protective Antigen,domain 1"/>
    <property type="match status" value="1"/>
</dbReference>
<dbReference type="STRING" id="393003.SAMN05660461_1920"/>
<dbReference type="Gene3D" id="2.130.10.10">
    <property type="entry name" value="YVTN repeat-like/Quinoprotein amine dehydrogenase"/>
    <property type="match status" value="2"/>
</dbReference>
<evidence type="ECO:0000313" key="10">
    <source>
        <dbReference type="Proteomes" id="UP000190166"/>
    </source>
</evidence>
<dbReference type="InterPro" id="IPR037524">
    <property type="entry name" value="PA14/GLEYA"/>
</dbReference>
<accession>A0A1T5NJA1</accession>
<dbReference type="NCBIfam" id="TIGR04183">
    <property type="entry name" value="Por_Secre_tail"/>
    <property type="match status" value="1"/>
</dbReference>
<keyword evidence="10" id="KW-1185">Reference proteome</keyword>
<dbReference type="Pfam" id="PF07691">
    <property type="entry name" value="PA14"/>
    <property type="match status" value="1"/>
</dbReference>
<protein>
    <submittedName>
        <fullName evidence="9">Por secretion system C-terminal sorting domain-containing protein</fullName>
    </submittedName>
</protein>
<dbReference type="SUPFAM" id="SSF56988">
    <property type="entry name" value="Anthrax protective antigen"/>
    <property type="match status" value="1"/>
</dbReference>
<dbReference type="GO" id="GO:0010411">
    <property type="term" value="P:xyloglucan metabolic process"/>
    <property type="evidence" value="ECO:0007669"/>
    <property type="project" value="TreeGrafter"/>
</dbReference>
<evidence type="ECO:0000256" key="2">
    <source>
        <dbReference type="ARBA" id="ARBA00022801"/>
    </source>
</evidence>
<dbReference type="Proteomes" id="UP000190166">
    <property type="component" value="Unassembled WGS sequence"/>
</dbReference>
<dbReference type="CDD" id="cd15482">
    <property type="entry name" value="Sialidase_non-viral"/>
    <property type="match status" value="1"/>
</dbReference>
<dbReference type="RefSeq" id="WP_079469148.1">
    <property type="nucleotide sequence ID" value="NZ_FUZZ01000001.1"/>
</dbReference>
<dbReference type="InterPro" id="IPR026444">
    <property type="entry name" value="Secre_tail"/>
</dbReference>
<reference evidence="9 10" key="1">
    <citation type="submission" date="2017-02" db="EMBL/GenBank/DDBJ databases">
        <authorList>
            <person name="Peterson S.W."/>
        </authorList>
    </citation>
    <scope>NUCLEOTIDE SEQUENCE [LARGE SCALE GENOMIC DNA]</scope>
    <source>
        <strain evidence="9 10">DSM 18108</strain>
    </source>
</reference>
<dbReference type="InterPro" id="IPR011658">
    <property type="entry name" value="PA14_dom"/>
</dbReference>
<keyword evidence="4" id="KW-0326">Glycosidase</keyword>
<keyword evidence="3" id="KW-0119">Carbohydrate metabolism</keyword>
<dbReference type="SMART" id="SM00758">
    <property type="entry name" value="PA14"/>
    <property type="match status" value="1"/>
</dbReference>